<keyword evidence="3" id="KW-1185">Reference proteome</keyword>
<dbReference type="OrthoDB" id="38993at2157"/>
<dbReference type="KEGG" id="fai:FAD_1059"/>
<feature type="domain" description="Fumarylacetoacetase-like C-terminal" evidence="1">
    <location>
        <begin position="75"/>
        <end position="295"/>
    </location>
</feature>
<name>A0A1V0N469_9ARCH</name>
<evidence type="ECO:0000313" key="3">
    <source>
        <dbReference type="Proteomes" id="UP000192050"/>
    </source>
</evidence>
<proteinExistence type="predicted"/>
<dbReference type="STRING" id="74969.FAD_1059"/>
<dbReference type="GO" id="GO:0003824">
    <property type="term" value="F:catalytic activity"/>
    <property type="evidence" value="ECO:0007669"/>
    <property type="project" value="InterPro"/>
</dbReference>
<reference evidence="2 3" key="1">
    <citation type="submission" date="2011-10" db="EMBL/GenBank/DDBJ databases">
        <title>Metabolic and evolutionary patterns in the extreme acidophile Ferroplasma acidiphilum.</title>
        <authorList>
            <person name="Golyshina O.V."/>
            <person name="Kozyavkin S.A."/>
            <person name="Tatusov R.L."/>
            <person name="Slesarev A.I."/>
            <person name="Golyshin P.N."/>
        </authorList>
    </citation>
    <scope>NUCLEOTIDE SEQUENCE [LARGE SCALE GENOMIC DNA]</scope>
    <source>
        <strain evidence="3">Y</strain>
    </source>
</reference>
<dbReference type="PANTHER" id="PTHR43211">
    <property type="entry name" value="FUMARYLACETOACETATE HYDROLASE"/>
    <property type="match status" value="1"/>
</dbReference>
<dbReference type="Proteomes" id="UP000192050">
    <property type="component" value="Chromosome"/>
</dbReference>
<dbReference type="RefSeq" id="WP_081142425.1">
    <property type="nucleotide sequence ID" value="NZ_CP015363.1"/>
</dbReference>
<dbReference type="SUPFAM" id="SSF56529">
    <property type="entry name" value="FAH"/>
    <property type="match status" value="1"/>
</dbReference>
<dbReference type="InterPro" id="IPR011234">
    <property type="entry name" value="Fumarylacetoacetase-like_C"/>
</dbReference>
<accession>A0A1V0N469</accession>
<protein>
    <submittedName>
        <fullName evidence="2">Fumarylacetoacetase</fullName>
    </submittedName>
</protein>
<dbReference type="AlphaFoldDB" id="A0A1V0N469"/>
<dbReference type="GeneID" id="31676558"/>
<dbReference type="Gene3D" id="3.90.850.10">
    <property type="entry name" value="Fumarylacetoacetase-like, C-terminal domain"/>
    <property type="match status" value="1"/>
</dbReference>
<dbReference type="InterPro" id="IPR036663">
    <property type="entry name" value="Fumarylacetoacetase_C_sf"/>
</dbReference>
<organism evidence="2 3">
    <name type="scientific">Ferroplasma acidiphilum</name>
    <dbReference type="NCBI Taxonomy" id="74969"/>
    <lineage>
        <taxon>Archaea</taxon>
        <taxon>Methanobacteriati</taxon>
        <taxon>Thermoplasmatota</taxon>
        <taxon>Thermoplasmata</taxon>
        <taxon>Thermoplasmatales</taxon>
        <taxon>Ferroplasmaceae</taxon>
        <taxon>Ferroplasma</taxon>
    </lineage>
</organism>
<evidence type="ECO:0000313" key="2">
    <source>
        <dbReference type="EMBL" id="ARD84940.1"/>
    </source>
</evidence>
<sequence>MKICLIEYSGSYRYCIYQEGKYYEMAPMLNMQEDELVREFYNLYDKIINLKLDDKYAIKPDTVKYGVPIPGMRSVRDFYAFEDHVKNARKNKGLDMIKEWYDFPVFYFSCTPNVYPSGYKIKYPEKSKAFDYEMEVAAVIGNRTIDCHENCMDAIFGFITMNDWSLRDIQKEEMKVMLGPAKGKDYATSFGPFLVTKDEILSESEGGKINIDLKGYVNGKLYSHNNLKNIYFSFSELLERASESVPLLPGDVIGSGTFGTGCILELGSEKYGWLKPGDEVSLESPQLGNLVNRVV</sequence>
<dbReference type="EMBL" id="CP015363">
    <property type="protein sequence ID" value="ARD84940.1"/>
    <property type="molecule type" value="Genomic_DNA"/>
</dbReference>
<gene>
    <name evidence="2" type="ORF">FAD_1059</name>
</gene>
<dbReference type="PANTHER" id="PTHR43211:SF1">
    <property type="entry name" value="BLL6422 PROTEIN"/>
    <property type="match status" value="1"/>
</dbReference>
<dbReference type="Pfam" id="PF01557">
    <property type="entry name" value="FAA_hydrolase"/>
    <property type="match status" value="1"/>
</dbReference>
<evidence type="ECO:0000259" key="1">
    <source>
        <dbReference type="Pfam" id="PF01557"/>
    </source>
</evidence>